<dbReference type="AlphaFoldDB" id="A0AAW2YAZ6"/>
<dbReference type="GO" id="GO:0008115">
    <property type="term" value="F:sarcosine oxidase activity"/>
    <property type="evidence" value="ECO:0007669"/>
    <property type="project" value="TreeGrafter"/>
</dbReference>
<comment type="similarity">
    <text evidence="2">Belongs to the MSOX/MTOX family.</text>
</comment>
<evidence type="ECO:0000256" key="4">
    <source>
        <dbReference type="ARBA" id="ARBA00022827"/>
    </source>
</evidence>
<reference evidence="8" key="1">
    <citation type="submission" date="2020-06" db="EMBL/GenBank/DDBJ databases">
        <authorList>
            <person name="Li T."/>
            <person name="Hu X."/>
            <person name="Zhang T."/>
            <person name="Song X."/>
            <person name="Zhang H."/>
            <person name="Dai N."/>
            <person name="Sheng W."/>
            <person name="Hou X."/>
            <person name="Wei L."/>
        </authorList>
    </citation>
    <scope>NUCLEOTIDE SEQUENCE</scope>
    <source>
        <strain evidence="8">KEN1</strain>
        <tissue evidence="8">Leaf</tissue>
    </source>
</reference>
<dbReference type="Gene3D" id="3.30.9.10">
    <property type="entry name" value="D-Amino Acid Oxidase, subunit A, domain 2"/>
    <property type="match status" value="1"/>
</dbReference>
<keyword evidence="4" id="KW-0274">FAD</keyword>
<comment type="cofactor">
    <cofactor evidence="1">
        <name>FAD</name>
        <dbReference type="ChEBI" id="CHEBI:57692"/>
    </cofactor>
</comment>
<evidence type="ECO:0000256" key="6">
    <source>
        <dbReference type="SAM" id="MobiDB-lite"/>
    </source>
</evidence>
<evidence type="ECO:0000259" key="7">
    <source>
        <dbReference type="Pfam" id="PF01266"/>
    </source>
</evidence>
<dbReference type="SUPFAM" id="SSF54373">
    <property type="entry name" value="FAD-linked reductases, C-terminal domain"/>
    <property type="match status" value="1"/>
</dbReference>
<name>A0AAW2YAZ6_9LAMI</name>
<dbReference type="InterPro" id="IPR036188">
    <property type="entry name" value="FAD/NAD-bd_sf"/>
</dbReference>
<dbReference type="InterPro" id="IPR006076">
    <property type="entry name" value="FAD-dep_OxRdtase"/>
</dbReference>
<dbReference type="Pfam" id="PF01266">
    <property type="entry name" value="DAO"/>
    <property type="match status" value="1"/>
</dbReference>
<evidence type="ECO:0000256" key="3">
    <source>
        <dbReference type="ARBA" id="ARBA00022630"/>
    </source>
</evidence>
<comment type="caution">
    <text evidence="8">The sequence shown here is derived from an EMBL/GenBank/DDBJ whole genome shotgun (WGS) entry which is preliminary data.</text>
</comment>
<accession>A0AAW2YAZ6</accession>
<evidence type="ECO:0000256" key="5">
    <source>
        <dbReference type="ARBA" id="ARBA00023002"/>
    </source>
</evidence>
<gene>
    <name evidence="8" type="ORF">Slati_0167700</name>
</gene>
<feature type="domain" description="FAD dependent oxidoreductase" evidence="7">
    <location>
        <begin position="73"/>
        <end position="194"/>
    </location>
</feature>
<dbReference type="InterPro" id="IPR045170">
    <property type="entry name" value="MTOX"/>
</dbReference>
<reference evidence="8" key="2">
    <citation type="journal article" date="2024" name="Plant">
        <title>Genomic evolution and insights into agronomic trait innovations of Sesamum species.</title>
        <authorList>
            <person name="Miao H."/>
            <person name="Wang L."/>
            <person name="Qu L."/>
            <person name="Liu H."/>
            <person name="Sun Y."/>
            <person name="Le M."/>
            <person name="Wang Q."/>
            <person name="Wei S."/>
            <person name="Zheng Y."/>
            <person name="Lin W."/>
            <person name="Duan Y."/>
            <person name="Cao H."/>
            <person name="Xiong S."/>
            <person name="Wang X."/>
            <person name="Wei L."/>
            <person name="Li C."/>
            <person name="Ma Q."/>
            <person name="Ju M."/>
            <person name="Zhao R."/>
            <person name="Li G."/>
            <person name="Mu C."/>
            <person name="Tian Q."/>
            <person name="Mei H."/>
            <person name="Zhang T."/>
            <person name="Gao T."/>
            <person name="Zhang H."/>
        </authorList>
    </citation>
    <scope>NUCLEOTIDE SEQUENCE</scope>
    <source>
        <strain evidence="8">KEN1</strain>
    </source>
</reference>
<protein>
    <submittedName>
        <fullName evidence="8">Sarcosine oxidase</fullName>
    </submittedName>
</protein>
<sequence>MVTPQGGVIKATKAVVMFQTLGVQNDSVLKDNTEVVDIKKDQSTEESPSQFNQWKLSPITGRLTKSMKINTIENGFPNFASHGDPPIYGTPSFEFPGLIKIPINDGSACEPEERTWEAPPDMWIHCANVLETIRGLVDNNGLITQSCMHSMTPDKDYVIDFLGGEFGENAVVAGGFFGHGFKMAPVVGRILAELVASGTTEGINLTHFMIAKFEKNLRGNYPLPNVNKAYSMVLWVERQRQVNLGMVEAGDSSALLGKLYDNRYGSGPKNNLRRKGPFDKRHLNCDHCHKTGHTKENCFKLHVAPDWYKDLTDQRKRSGNGGRIYVATEDTGNSTT</sequence>
<dbReference type="EMBL" id="JACGWN010000001">
    <property type="protein sequence ID" value="KAL0462801.1"/>
    <property type="molecule type" value="Genomic_DNA"/>
</dbReference>
<dbReference type="Gene3D" id="3.50.50.60">
    <property type="entry name" value="FAD/NAD(P)-binding domain"/>
    <property type="match status" value="1"/>
</dbReference>
<feature type="region of interest" description="Disordered" evidence="6">
    <location>
        <begin position="316"/>
        <end position="336"/>
    </location>
</feature>
<dbReference type="PANTHER" id="PTHR10961">
    <property type="entry name" value="PEROXISOMAL SARCOSINE OXIDASE"/>
    <property type="match status" value="1"/>
</dbReference>
<evidence type="ECO:0000313" key="8">
    <source>
        <dbReference type="EMBL" id="KAL0462801.1"/>
    </source>
</evidence>
<dbReference type="PANTHER" id="PTHR10961:SF7">
    <property type="entry name" value="FAD DEPENDENT OXIDOREDUCTASE DOMAIN-CONTAINING PROTEIN"/>
    <property type="match status" value="1"/>
</dbReference>
<proteinExistence type="inferred from homology"/>
<evidence type="ECO:0000256" key="2">
    <source>
        <dbReference type="ARBA" id="ARBA00010989"/>
    </source>
</evidence>
<keyword evidence="3" id="KW-0285">Flavoprotein</keyword>
<evidence type="ECO:0000256" key="1">
    <source>
        <dbReference type="ARBA" id="ARBA00001974"/>
    </source>
</evidence>
<keyword evidence="5" id="KW-0560">Oxidoreductase</keyword>
<organism evidence="8">
    <name type="scientific">Sesamum latifolium</name>
    <dbReference type="NCBI Taxonomy" id="2727402"/>
    <lineage>
        <taxon>Eukaryota</taxon>
        <taxon>Viridiplantae</taxon>
        <taxon>Streptophyta</taxon>
        <taxon>Embryophyta</taxon>
        <taxon>Tracheophyta</taxon>
        <taxon>Spermatophyta</taxon>
        <taxon>Magnoliopsida</taxon>
        <taxon>eudicotyledons</taxon>
        <taxon>Gunneridae</taxon>
        <taxon>Pentapetalae</taxon>
        <taxon>asterids</taxon>
        <taxon>lamiids</taxon>
        <taxon>Lamiales</taxon>
        <taxon>Pedaliaceae</taxon>
        <taxon>Sesamum</taxon>
    </lineage>
</organism>
<dbReference type="GO" id="GO:0050660">
    <property type="term" value="F:flavin adenine dinucleotide binding"/>
    <property type="evidence" value="ECO:0007669"/>
    <property type="project" value="InterPro"/>
</dbReference>